<name>A0A0G3H8J5_9CORY</name>
<sequence>MPSRSSSPTRESTAALVSEKMLEIDTRSRPRMTVIISRRGRSVAARKAPGQAAPAVRTVQAYSKAVWRHRS</sequence>
<evidence type="ECO:0000313" key="2">
    <source>
        <dbReference type="Proteomes" id="UP000035540"/>
    </source>
</evidence>
<dbReference type="AlphaFoldDB" id="A0A0G3H8J5"/>
<gene>
    <name evidence="1" type="ORF">CTEST_11280</name>
</gene>
<proteinExistence type="predicted"/>
<dbReference type="KEGG" id="cted:CTEST_11280"/>
<protein>
    <submittedName>
        <fullName evidence="1">Uncharacterized protein</fullName>
    </submittedName>
</protein>
<evidence type="ECO:0000313" key="1">
    <source>
        <dbReference type="EMBL" id="AKK09664.1"/>
    </source>
</evidence>
<keyword evidence="2" id="KW-1185">Reference proteome</keyword>
<organism evidence="1 2">
    <name type="scientific">Corynebacterium testudinoris</name>
    <dbReference type="NCBI Taxonomy" id="136857"/>
    <lineage>
        <taxon>Bacteria</taxon>
        <taxon>Bacillati</taxon>
        <taxon>Actinomycetota</taxon>
        <taxon>Actinomycetes</taxon>
        <taxon>Mycobacteriales</taxon>
        <taxon>Corynebacteriaceae</taxon>
        <taxon>Corynebacterium</taxon>
    </lineage>
</organism>
<dbReference type="Proteomes" id="UP000035540">
    <property type="component" value="Chromosome"/>
</dbReference>
<dbReference type="EMBL" id="CP011545">
    <property type="protein sequence ID" value="AKK09664.1"/>
    <property type="molecule type" value="Genomic_DNA"/>
</dbReference>
<accession>A0A0G3H8J5</accession>
<reference evidence="2" key="2">
    <citation type="submission" date="2015-05" db="EMBL/GenBank/DDBJ databases">
        <title>Complete genome sequence of Corynebacterium testudinoris DSM 44614, recovered from necrotic lesions in the mouth of a tortoise.</title>
        <authorList>
            <person name="Ruckert C."/>
            <person name="Albersmeier A."/>
            <person name="Winkler A."/>
            <person name="Tauch A."/>
        </authorList>
    </citation>
    <scope>NUCLEOTIDE SEQUENCE [LARGE SCALE GENOMIC DNA]</scope>
    <source>
        <strain evidence="2">DSM 44614</strain>
    </source>
</reference>
<reference evidence="1 2" key="1">
    <citation type="journal article" date="2015" name="Genome Announc.">
        <title>Complete Genome Sequence of the Type Strain Corynebacterium testudinoris DSM 44614, Recovered from Necrotic Lesions in the Mouth of a Tortoise.</title>
        <authorList>
            <person name="Ruckert C."/>
            <person name="Kriete M."/>
            <person name="Jaenicke S."/>
            <person name="Winkler A."/>
            <person name="Tauch A."/>
        </authorList>
    </citation>
    <scope>NUCLEOTIDE SEQUENCE [LARGE SCALE GENOMIC DNA]</scope>
    <source>
        <strain evidence="1 2">DSM 44614</strain>
    </source>
</reference>